<keyword evidence="1" id="KW-0732">Signal</keyword>
<name>A0A518BXJ7_9BACT</name>
<dbReference type="PANTHER" id="PTHR46361">
    <property type="entry name" value="ELECTRON CARRIER/ PROTEIN DISULFIDE OXIDOREDUCTASE"/>
    <property type="match status" value="1"/>
</dbReference>
<dbReference type="EMBL" id="CP036280">
    <property type="protein sequence ID" value="QDU71699.1"/>
    <property type="molecule type" value="Genomic_DNA"/>
</dbReference>
<accession>A0A518BXJ7</accession>
<reference evidence="3 4" key="1">
    <citation type="submission" date="2019-02" db="EMBL/GenBank/DDBJ databases">
        <title>Deep-cultivation of Planctomycetes and their phenomic and genomic characterization uncovers novel biology.</title>
        <authorList>
            <person name="Wiegand S."/>
            <person name="Jogler M."/>
            <person name="Boedeker C."/>
            <person name="Pinto D."/>
            <person name="Vollmers J."/>
            <person name="Rivas-Marin E."/>
            <person name="Kohn T."/>
            <person name="Peeters S.H."/>
            <person name="Heuer A."/>
            <person name="Rast P."/>
            <person name="Oberbeckmann S."/>
            <person name="Bunk B."/>
            <person name="Jeske O."/>
            <person name="Meyerdierks A."/>
            <person name="Storesund J.E."/>
            <person name="Kallscheuer N."/>
            <person name="Luecker S."/>
            <person name="Lage O.M."/>
            <person name="Pohl T."/>
            <person name="Merkel B.J."/>
            <person name="Hornburger P."/>
            <person name="Mueller R.-W."/>
            <person name="Bruemmer F."/>
            <person name="Labrenz M."/>
            <person name="Spormann A.M."/>
            <person name="Op den Camp H."/>
            <person name="Overmann J."/>
            <person name="Amann R."/>
            <person name="Jetten M.S.M."/>
            <person name="Mascher T."/>
            <person name="Medema M.H."/>
            <person name="Devos D.P."/>
            <person name="Kaster A.-K."/>
            <person name="Ovreas L."/>
            <person name="Rohde M."/>
            <person name="Galperin M.Y."/>
            <person name="Jogler C."/>
        </authorList>
    </citation>
    <scope>NUCLEOTIDE SEQUENCE [LARGE SCALE GENOMIC DNA]</scope>
    <source>
        <strain evidence="3 4">Pan265</strain>
    </source>
</reference>
<evidence type="ECO:0000313" key="4">
    <source>
        <dbReference type="Proteomes" id="UP000320386"/>
    </source>
</evidence>
<evidence type="ECO:0000256" key="1">
    <source>
        <dbReference type="SAM" id="SignalP"/>
    </source>
</evidence>
<proteinExistence type="predicted"/>
<feature type="signal peptide" evidence="1">
    <location>
        <begin position="1"/>
        <end position="22"/>
    </location>
</feature>
<dbReference type="AlphaFoldDB" id="A0A518BXJ7"/>
<evidence type="ECO:0000313" key="3">
    <source>
        <dbReference type="EMBL" id="QDU71699.1"/>
    </source>
</evidence>
<evidence type="ECO:0000259" key="2">
    <source>
        <dbReference type="Pfam" id="PF04784"/>
    </source>
</evidence>
<dbReference type="RefSeq" id="WP_145445887.1">
    <property type="nucleotide sequence ID" value="NZ_CP036280.1"/>
</dbReference>
<organism evidence="3 4">
    <name type="scientific">Mucisphaera calidilacus</name>
    <dbReference type="NCBI Taxonomy" id="2527982"/>
    <lineage>
        <taxon>Bacteria</taxon>
        <taxon>Pseudomonadati</taxon>
        <taxon>Planctomycetota</taxon>
        <taxon>Phycisphaerae</taxon>
        <taxon>Phycisphaerales</taxon>
        <taxon>Phycisphaeraceae</taxon>
        <taxon>Mucisphaera</taxon>
    </lineage>
</organism>
<sequence length="265" mass="30488" precursor="true">MLTRTLALILVLLLTAPATLTAQLGGIRGIARNATGTAVDHAPFDAILKAHVNDEGRVNYAALARNPQPLDAYIESLARVDFDTLEDDAQLALLINAYNAFTLKLITEYYDNGNLKTIMDIPEARRWNHRRWNIAGSRYSLDQIEHKLIRPVYNEPRIHFVLVCAAESCPILRRHAYTAENLERQLEQATAASHKDRRWAYYDTRRNTLHLTKLYEWYAQDFIGASGSVEDYAARYLPDLKRTLDRGRKPRIQYIDYSWDLNAQR</sequence>
<keyword evidence="4" id="KW-1185">Reference proteome</keyword>
<dbReference type="Pfam" id="PF04784">
    <property type="entry name" value="DUF547"/>
    <property type="match status" value="1"/>
</dbReference>
<protein>
    <recommendedName>
        <fullName evidence="2">DUF547 domain-containing protein</fullName>
    </recommendedName>
</protein>
<gene>
    <name evidence="3" type="ORF">Pan265_15510</name>
</gene>
<feature type="chain" id="PRO_5022236572" description="DUF547 domain-containing protein" evidence="1">
    <location>
        <begin position="23"/>
        <end position="265"/>
    </location>
</feature>
<dbReference type="Proteomes" id="UP000320386">
    <property type="component" value="Chromosome"/>
</dbReference>
<dbReference type="KEGG" id="mcad:Pan265_15510"/>
<feature type="domain" description="DUF547" evidence="2">
    <location>
        <begin position="83"/>
        <end position="191"/>
    </location>
</feature>
<dbReference type="PANTHER" id="PTHR46361:SF3">
    <property type="entry name" value="ELECTRON CARRIER_ PROTEIN DISULFIDE OXIDOREDUCTASE"/>
    <property type="match status" value="1"/>
</dbReference>
<dbReference type="InterPro" id="IPR006869">
    <property type="entry name" value="DUF547"/>
</dbReference>
<dbReference type="OrthoDB" id="526867at2"/>